<dbReference type="Proteomes" id="UP000006048">
    <property type="component" value="Chromosome"/>
</dbReference>
<dbReference type="Gene3D" id="3.40.390.10">
    <property type="entry name" value="Collagenase (Catalytic Domain)"/>
    <property type="match status" value="1"/>
</dbReference>
<dbReference type="PATRIC" id="fig|869212.3.peg.713"/>
<dbReference type="SUPFAM" id="SSF55486">
    <property type="entry name" value="Metalloproteases ('zincins'), catalytic domain"/>
    <property type="match status" value="1"/>
</dbReference>
<dbReference type="EMBL" id="CP002959">
    <property type="protein sequence ID" value="AFM11391.1"/>
    <property type="molecule type" value="Genomic_DNA"/>
</dbReference>
<dbReference type="InterPro" id="IPR001322">
    <property type="entry name" value="Lamin_tail_dom"/>
</dbReference>
<feature type="region of interest" description="Disordered" evidence="1">
    <location>
        <begin position="339"/>
        <end position="360"/>
    </location>
</feature>
<keyword evidence="4" id="KW-1185">Reference proteome</keyword>
<dbReference type="GO" id="GO:0008237">
    <property type="term" value="F:metallopeptidase activity"/>
    <property type="evidence" value="ECO:0007669"/>
    <property type="project" value="InterPro"/>
</dbReference>
<dbReference type="AlphaFoldDB" id="I4B284"/>
<dbReference type="PROSITE" id="PS51841">
    <property type="entry name" value="LTD"/>
    <property type="match status" value="1"/>
</dbReference>
<protein>
    <recommendedName>
        <fullName evidence="2">LTD domain-containing protein</fullName>
    </recommendedName>
</protein>
<reference evidence="3 4" key="1">
    <citation type="submission" date="2012-06" db="EMBL/GenBank/DDBJ databases">
        <title>The complete chromosome of genome of Turneriella parva DSM 21527.</title>
        <authorList>
            <consortium name="US DOE Joint Genome Institute (JGI-PGF)"/>
            <person name="Lucas S."/>
            <person name="Han J."/>
            <person name="Lapidus A."/>
            <person name="Bruce D."/>
            <person name="Goodwin L."/>
            <person name="Pitluck S."/>
            <person name="Peters L."/>
            <person name="Kyrpides N."/>
            <person name="Mavromatis K."/>
            <person name="Ivanova N."/>
            <person name="Mikhailova N."/>
            <person name="Chertkov O."/>
            <person name="Detter J.C."/>
            <person name="Tapia R."/>
            <person name="Han C."/>
            <person name="Land M."/>
            <person name="Hauser L."/>
            <person name="Markowitz V."/>
            <person name="Cheng J.-F."/>
            <person name="Hugenholtz P."/>
            <person name="Woyke T."/>
            <person name="Wu D."/>
            <person name="Gronow S."/>
            <person name="Wellnitz S."/>
            <person name="Brambilla E."/>
            <person name="Klenk H.-P."/>
            <person name="Eisen J.A."/>
        </authorList>
    </citation>
    <scope>NUCLEOTIDE SEQUENCE [LARGE SCALE GENOMIC DNA]</scope>
    <source>
        <strain evidence="4">ATCC BAA-1111 / DSM 21527 / NCTC 11395 / H</strain>
    </source>
</reference>
<evidence type="ECO:0000259" key="2">
    <source>
        <dbReference type="PROSITE" id="PS51841"/>
    </source>
</evidence>
<gene>
    <name evidence="3" type="ordered locus">Turpa_0740</name>
</gene>
<dbReference type="HOGENOM" id="CLU_372945_0_0_12"/>
<feature type="region of interest" description="Disordered" evidence="1">
    <location>
        <begin position="726"/>
        <end position="745"/>
    </location>
</feature>
<name>I4B284_TURPD</name>
<sequence length="745" mass="79786">MFNAKIPVLTLPQRHRSGVCSTVRALVAGLLLATTLMRAQCQQLLEEETDVRVSKQVPDAGGCGTMPTTISIEFSTAMKASTVSAVNAGGACTANVQVSGDNFASCINFSAAPQETNGGTTFAYTPVNPFPAGGSYKIRVKTDAETSSGKKLSHEYTSPSGFGGQAQILITEVGMCRWTNRSCWIEIHNKSSQCTANLSDYRLRSTYREVGGSGFTNAAVNFTLPSVPMAPGTFVVLRGKANNYGDYVNGPGLIYIAQDINPPADPNVTPSVDEIPWWNLNGSMEIIHVPSGNSTDFVRFGASTVTPSGTGGAWNATGMPAMWAIDDANYGKSVARNASLSDSDQGSDWAQQAYATPGAPNDVTCDTDSDNDGIPDCSEVQGSTYSGLNLYAMGARVGQRDIFIEVDYMDSADPGVIPHKAALDKVKAVFNAKGYKLHFDVGDLYHPTSGINEAMHDLGNASARVPFAQGISLGASADSANFFNYKAGHMDIGRRNIFYYMLFAYSRNPDGSAGSSGVAEIEGNDSIVSLGNWGLAADSNRLINYQASTLMHEWGHNLGLRHGGNDDVNYKPNYFSIMNYHYQLAGLPTLNNNPGDRYYLYRRNTFGDCSLITSVSQLTNNFNSATFLMDYSASAGSSITETAISESSGLYYPGSAAVDYNCNGSINGSNINKNLNGTGNGDETLNGFDDWTKVNASGIIFHRKSAGTDSGYFQTIDGEKLHIDPVGNDRQPVVDEPDMAWAREK</sequence>
<organism evidence="3 4">
    <name type="scientific">Turneriella parva (strain ATCC BAA-1111 / DSM 21527 / NCTC 11395 / H)</name>
    <name type="common">Leptospira parva</name>
    <dbReference type="NCBI Taxonomy" id="869212"/>
    <lineage>
        <taxon>Bacteria</taxon>
        <taxon>Pseudomonadati</taxon>
        <taxon>Spirochaetota</taxon>
        <taxon>Spirochaetia</taxon>
        <taxon>Leptospirales</taxon>
        <taxon>Leptospiraceae</taxon>
        <taxon>Turneriella</taxon>
    </lineage>
</organism>
<dbReference type="KEGG" id="tpx:Turpa_0740"/>
<feature type="domain" description="LTD" evidence="2">
    <location>
        <begin position="153"/>
        <end position="302"/>
    </location>
</feature>
<accession>I4B284</accession>
<dbReference type="InterPro" id="IPR024079">
    <property type="entry name" value="MetalloPept_cat_dom_sf"/>
</dbReference>
<proteinExistence type="predicted"/>
<dbReference type="OrthoDB" id="344143at2"/>
<feature type="compositionally biased region" description="Polar residues" evidence="1">
    <location>
        <begin position="339"/>
        <end position="354"/>
    </location>
</feature>
<evidence type="ECO:0000256" key="1">
    <source>
        <dbReference type="SAM" id="MobiDB-lite"/>
    </source>
</evidence>
<evidence type="ECO:0000313" key="3">
    <source>
        <dbReference type="EMBL" id="AFM11391.1"/>
    </source>
</evidence>
<dbReference type="RefSeq" id="WP_014801909.1">
    <property type="nucleotide sequence ID" value="NC_018020.1"/>
</dbReference>
<evidence type="ECO:0000313" key="4">
    <source>
        <dbReference type="Proteomes" id="UP000006048"/>
    </source>
</evidence>
<dbReference type="STRING" id="869212.Turpa_0740"/>